<dbReference type="CDD" id="cd05374">
    <property type="entry name" value="17beta-HSD-like_SDR_c"/>
    <property type="match status" value="1"/>
</dbReference>
<comment type="similarity">
    <text evidence="1 3">Belongs to the short-chain dehydrogenases/reductases (SDR) family.</text>
</comment>
<sequence>MSKVWFITGTSRGLGRAIAEHALEKGDFVVATARNTEPLEQLVKTYGSEKVLPFALDVTNWQAAGEAVKVATEKFKRIDIVVNNAGYGSTASVEDMDIANFREQVETNFMGVVHVTKAVIPVLRRQGSGHIFQISSVGGRLTTPGLSAYQSAKWAVGGFSFSLAAELAPLGVKISVLEPGGIRTEWAGPSMKILPVSEPYQQTVGEFAKILRGISGNETSDPKKFGPIIDQLYEAPEPPLRMLVGPDAVQMWAQASEAQSNSDEKWKQLSLSSSL</sequence>
<dbReference type="AlphaFoldDB" id="A0A6A6AZZ5"/>
<accession>A0A6A6AZZ5</accession>
<evidence type="ECO:0000313" key="4">
    <source>
        <dbReference type="EMBL" id="KAF2137196.1"/>
    </source>
</evidence>
<dbReference type="PRINTS" id="PR00081">
    <property type="entry name" value="GDHRDH"/>
</dbReference>
<evidence type="ECO:0008006" key="6">
    <source>
        <dbReference type="Google" id="ProtNLM"/>
    </source>
</evidence>
<dbReference type="InterPro" id="IPR036291">
    <property type="entry name" value="NAD(P)-bd_dom_sf"/>
</dbReference>
<dbReference type="PANTHER" id="PTHR43976:SF16">
    <property type="entry name" value="SHORT-CHAIN DEHYDROGENASE_REDUCTASE FAMILY PROTEIN"/>
    <property type="match status" value="1"/>
</dbReference>
<gene>
    <name evidence="4" type="ORF">K452DRAFT_257917</name>
</gene>
<reference evidence="4" key="1">
    <citation type="journal article" date="2020" name="Stud. Mycol.">
        <title>101 Dothideomycetes genomes: a test case for predicting lifestyles and emergence of pathogens.</title>
        <authorList>
            <person name="Haridas S."/>
            <person name="Albert R."/>
            <person name="Binder M."/>
            <person name="Bloem J."/>
            <person name="Labutti K."/>
            <person name="Salamov A."/>
            <person name="Andreopoulos B."/>
            <person name="Baker S."/>
            <person name="Barry K."/>
            <person name="Bills G."/>
            <person name="Bluhm B."/>
            <person name="Cannon C."/>
            <person name="Castanera R."/>
            <person name="Culley D."/>
            <person name="Daum C."/>
            <person name="Ezra D."/>
            <person name="Gonzalez J."/>
            <person name="Henrissat B."/>
            <person name="Kuo A."/>
            <person name="Liang C."/>
            <person name="Lipzen A."/>
            <person name="Lutzoni F."/>
            <person name="Magnuson J."/>
            <person name="Mondo S."/>
            <person name="Nolan M."/>
            <person name="Ohm R."/>
            <person name="Pangilinan J."/>
            <person name="Park H.-J."/>
            <person name="Ramirez L."/>
            <person name="Alfaro M."/>
            <person name="Sun H."/>
            <person name="Tritt A."/>
            <person name="Yoshinaga Y."/>
            <person name="Zwiers L.-H."/>
            <person name="Turgeon B."/>
            <person name="Goodwin S."/>
            <person name="Spatafora J."/>
            <person name="Crous P."/>
            <person name="Grigoriev I."/>
        </authorList>
    </citation>
    <scope>NUCLEOTIDE SEQUENCE</scope>
    <source>
        <strain evidence="4">CBS 121167</strain>
    </source>
</reference>
<protein>
    <recommendedName>
        <fullName evidence="6">Oxidoreductase</fullName>
    </recommendedName>
</protein>
<dbReference type="PANTHER" id="PTHR43976">
    <property type="entry name" value="SHORT CHAIN DEHYDROGENASE"/>
    <property type="match status" value="1"/>
</dbReference>
<dbReference type="InterPro" id="IPR051911">
    <property type="entry name" value="SDR_oxidoreductase"/>
</dbReference>
<proteinExistence type="inferred from homology"/>
<dbReference type="Pfam" id="PF00106">
    <property type="entry name" value="adh_short"/>
    <property type="match status" value="1"/>
</dbReference>
<dbReference type="PRINTS" id="PR00080">
    <property type="entry name" value="SDRFAMILY"/>
</dbReference>
<evidence type="ECO:0000256" key="1">
    <source>
        <dbReference type="ARBA" id="ARBA00006484"/>
    </source>
</evidence>
<dbReference type="GeneID" id="54295945"/>
<evidence type="ECO:0000256" key="2">
    <source>
        <dbReference type="ARBA" id="ARBA00023002"/>
    </source>
</evidence>
<dbReference type="GO" id="GO:0016491">
    <property type="term" value="F:oxidoreductase activity"/>
    <property type="evidence" value="ECO:0007669"/>
    <property type="project" value="UniProtKB-KW"/>
</dbReference>
<evidence type="ECO:0000256" key="3">
    <source>
        <dbReference type="RuleBase" id="RU000363"/>
    </source>
</evidence>
<dbReference type="InterPro" id="IPR002347">
    <property type="entry name" value="SDR_fam"/>
</dbReference>
<evidence type="ECO:0000313" key="5">
    <source>
        <dbReference type="Proteomes" id="UP000799438"/>
    </source>
</evidence>
<dbReference type="EMBL" id="ML995505">
    <property type="protein sequence ID" value="KAF2137196.1"/>
    <property type="molecule type" value="Genomic_DNA"/>
</dbReference>
<dbReference type="SUPFAM" id="SSF51735">
    <property type="entry name" value="NAD(P)-binding Rossmann-fold domains"/>
    <property type="match status" value="1"/>
</dbReference>
<keyword evidence="2" id="KW-0560">Oxidoreductase</keyword>
<name>A0A6A6AZZ5_9PEZI</name>
<dbReference type="Gene3D" id="3.40.50.720">
    <property type="entry name" value="NAD(P)-binding Rossmann-like Domain"/>
    <property type="match status" value="1"/>
</dbReference>
<dbReference type="OrthoDB" id="1274115at2759"/>
<keyword evidence="5" id="KW-1185">Reference proteome</keyword>
<dbReference type="Proteomes" id="UP000799438">
    <property type="component" value="Unassembled WGS sequence"/>
</dbReference>
<organism evidence="4 5">
    <name type="scientific">Aplosporella prunicola CBS 121167</name>
    <dbReference type="NCBI Taxonomy" id="1176127"/>
    <lineage>
        <taxon>Eukaryota</taxon>
        <taxon>Fungi</taxon>
        <taxon>Dikarya</taxon>
        <taxon>Ascomycota</taxon>
        <taxon>Pezizomycotina</taxon>
        <taxon>Dothideomycetes</taxon>
        <taxon>Dothideomycetes incertae sedis</taxon>
        <taxon>Botryosphaeriales</taxon>
        <taxon>Aplosporellaceae</taxon>
        <taxon>Aplosporella</taxon>
    </lineage>
</organism>
<dbReference type="RefSeq" id="XP_033392914.1">
    <property type="nucleotide sequence ID" value="XM_033538449.1"/>
</dbReference>